<dbReference type="EMBL" id="CAJNOH010005093">
    <property type="protein sequence ID" value="CAF1389096.1"/>
    <property type="molecule type" value="Genomic_DNA"/>
</dbReference>
<protein>
    <recommendedName>
        <fullName evidence="6">Transmembrane protein</fullName>
    </recommendedName>
</protein>
<evidence type="ECO:0000313" key="3">
    <source>
        <dbReference type="EMBL" id="CAF1619540.1"/>
    </source>
</evidence>
<keyword evidence="5" id="KW-1185">Reference proteome</keyword>
<dbReference type="Proteomes" id="UP000663854">
    <property type="component" value="Unassembled WGS sequence"/>
</dbReference>
<feature type="transmembrane region" description="Helical" evidence="1">
    <location>
        <begin position="57"/>
        <end position="80"/>
    </location>
</feature>
<keyword evidence="1" id="KW-0472">Membrane</keyword>
<comment type="caution">
    <text evidence="2">The sequence shown here is derived from an EMBL/GenBank/DDBJ whole genome shotgun (WGS) entry which is preliminary data.</text>
</comment>
<dbReference type="AlphaFoldDB" id="A0A815K0B5"/>
<dbReference type="EMBL" id="CAJNOL010006578">
    <property type="protein sequence ID" value="CAF1619540.1"/>
    <property type="molecule type" value="Genomic_DNA"/>
</dbReference>
<gene>
    <name evidence="3" type="ORF">JXQ802_LOCUS50421</name>
    <name evidence="2" type="ORF">PYM288_LOCUS34246</name>
</gene>
<accession>A0A815K0B5</accession>
<evidence type="ECO:0000313" key="2">
    <source>
        <dbReference type="EMBL" id="CAF1389096.1"/>
    </source>
</evidence>
<proteinExistence type="predicted"/>
<keyword evidence="1" id="KW-1133">Transmembrane helix</keyword>
<keyword evidence="1" id="KW-0812">Transmembrane</keyword>
<dbReference type="Proteomes" id="UP000663870">
    <property type="component" value="Unassembled WGS sequence"/>
</dbReference>
<evidence type="ECO:0000313" key="4">
    <source>
        <dbReference type="Proteomes" id="UP000663854"/>
    </source>
</evidence>
<sequence>MLRQTSLWDLAWFASSRDDDEEQSAIHVNNGKIIHDDHQNIKIDKYIIQYLNSKDNLFLQFLLLNVSIRIIFIILCLFIISTTY</sequence>
<evidence type="ECO:0000313" key="5">
    <source>
        <dbReference type="Proteomes" id="UP000663870"/>
    </source>
</evidence>
<evidence type="ECO:0008006" key="6">
    <source>
        <dbReference type="Google" id="ProtNLM"/>
    </source>
</evidence>
<organism evidence="2 4">
    <name type="scientific">Rotaria sordida</name>
    <dbReference type="NCBI Taxonomy" id="392033"/>
    <lineage>
        <taxon>Eukaryota</taxon>
        <taxon>Metazoa</taxon>
        <taxon>Spiralia</taxon>
        <taxon>Gnathifera</taxon>
        <taxon>Rotifera</taxon>
        <taxon>Eurotatoria</taxon>
        <taxon>Bdelloidea</taxon>
        <taxon>Philodinida</taxon>
        <taxon>Philodinidae</taxon>
        <taxon>Rotaria</taxon>
    </lineage>
</organism>
<name>A0A815K0B5_9BILA</name>
<reference evidence="2" key="1">
    <citation type="submission" date="2021-02" db="EMBL/GenBank/DDBJ databases">
        <authorList>
            <person name="Nowell W R."/>
        </authorList>
    </citation>
    <scope>NUCLEOTIDE SEQUENCE</scope>
</reference>
<evidence type="ECO:0000256" key="1">
    <source>
        <dbReference type="SAM" id="Phobius"/>
    </source>
</evidence>